<proteinExistence type="predicted"/>
<dbReference type="Proteomes" id="UP000479190">
    <property type="component" value="Unassembled WGS sequence"/>
</dbReference>
<evidence type="ECO:0000313" key="3">
    <source>
        <dbReference type="EMBL" id="CAB0032735.1"/>
    </source>
</evidence>
<gene>
    <name evidence="3" type="ORF">TBRA_LOCUS4661</name>
</gene>
<evidence type="ECO:0000313" key="4">
    <source>
        <dbReference type="Proteomes" id="UP000479190"/>
    </source>
</evidence>
<organism evidence="3 4">
    <name type="scientific">Trichogramma brassicae</name>
    <dbReference type="NCBI Taxonomy" id="86971"/>
    <lineage>
        <taxon>Eukaryota</taxon>
        <taxon>Metazoa</taxon>
        <taxon>Ecdysozoa</taxon>
        <taxon>Arthropoda</taxon>
        <taxon>Hexapoda</taxon>
        <taxon>Insecta</taxon>
        <taxon>Pterygota</taxon>
        <taxon>Neoptera</taxon>
        <taxon>Endopterygota</taxon>
        <taxon>Hymenoptera</taxon>
        <taxon>Apocrita</taxon>
        <taxon>Proctotrupomorpha</taxon>
        <taxon>Chalcidoidea</taxon>
        <taxon>Trichogrammatidae</taxon>
        <taxon>Trichogramma</taxon>
    </lineage>
</organism>
<dbReference type="EMBL" id="CADCXV010000688">
    <property type="protein sequence ID" value="CAB0032735.1"/>
    <property type="molecule type" value="Genomic_DNA"/>
</dbReference>
<keyword evidence="2" id="KW-0812">Transmembrane</keyword>
<keyword evidence="2" id="KW-0472">Membrane</keyword>
<keyword evidence="2" id="KW-1133">Transmembrane helix</keyword>
<name>A0A6H5I465_9HYME</name>
<accession>A0A6H5I465</accession>
<feature type="region of interest" description="Disordered" evidence="1">
    <location>
        <begin position="287"/>
        <end position="312"/>
    </location>
</feature>
<protein>
    <submittedName>
        <fullName evidence="3">Uncharacterized protein</fullName>
    </submittedName>
</protein>
<reference evidence="3 4" key="1">
    <citation type="submission" date="2020-02" db="EMBL/GenBank/DDBJ databases">
        <authorList>
            <person name="Ferguson B K."/>
        </authorList>
    </citation>
    <scope>NUCLEOTIDE SEQUENCE [LARGE SCALE GENOMIC DNA]</scope>
</reference>
<feature type="compositionally biased region" description="Polar residues" evidence="1">
    <location>
        <begin position="298"/>
        <end position="312"/>
    </location>
</feature>
<feature type="region of interest" description="Disordered" evidence="1">
    <location>
        <begin position="156"/>
        <end position="187"/>
    </location>
</feature>
<sequence length="312" mass="35261">RDHQKITTTRRKSSPSPDPNLVPIQSKSESKILKLIRMCCLCVYVARLYALSCMFSNLILMNASNNFYSESQSDLCYSRGPGREHVAWVLVTLGKSAALLRKVQEMCSAQELTSECLQRPGALSYKARRGRRATAAAAAVVGSRCLSRGREVAPIPVRPRNGADPQSSAYSDRVEAGPSSPSSSRHSRASTLLSRLIVKFTKRTDLIIARKSNKISKYFYNLFINNYNYLIRILTNEIYALKDFYWNFPFFLQGPYRNLGLFPAEKDHMGNHKKTCKKNIRSLGLNQCPTGRRKRQSRALNHSTTKTLQGRD</sequence>
<evidence type="ECO:0000256" key="2">
    <source>
        <dbReference type="SAM" id="Phobius"/>
    </source>
</evidence>
<feature type="region of interest" description="Disordered" evidence="1">
    <location>
        <begin position="1"/>
        <end position="21"/>
    </location>
</feature>
<feature type="transmembrane region" description="Helical" evidence="2">
    <location>
        <begin position="35"/>
        <end position="60"/>
    </location>
</feature>
<keyword evidence="4" id="KW-1185">Reference proteome</keyword>
<feature type="non-terminal residue" evidence="3">
    <location>
        <position position="1"/>
    </location>
</feature>
<evidence type="ECO:0000256" key="1">
    <source>
        <dbReference type="SAM" id="MobiDB-lite"/>
    </source>
</evidence>
<dbReference type="AlphaFoldDB" id="A0A6H5I465"/>